<dbReference type="SMART" id="SM01321">
    <property type="entry name" value="Y1_Tnp"/>
    <property type="match status" value="1"/>
</dbReference>
<evidence type="ECO:0000313" key="2">
    <source>
        <dbReference type="EMBL" id="KKS96442.1"/>
    </source>
</evidence>
<dbReference type="Gene3D" id="3.30.70.1290">
    <property type="entry name" value="Transposase IS200-like"/>
    <property type="match status" value="1"/>
</dbReference>
<dbReference type="PANTHER" id="PTHR34322:SF2">
    <property type="entry name" value="TRANSPOSASE IS200-LIKE DOMAIN-CONTAINING PROTEIN"/>
    <property type="match status" value="1"/>
</dbReference>
<accession>A0A0G1DFQ5</accession>
<dbReference type="GO" id="GO:0006313">
    <property type="term" value="P:DNA transposition"/>
    <property type="evidence" value="ECO:0007669"/>
    <property type="project" value="InterPro"/>
</dbReference>
<dbReference type="PANTHER" id="PTHR34322">
    <property type="entry name" value="TRANSPOSASE, Y1_TNP DOMAIN-CONTAINING"/>
    <property type="match status" value="1"/>
</dbReference>
<dbReference type="GO" id="GO:0003677">
    <property type="term" value="F:DNA binding"/>
    <property type="evidence" value="ECO:0007669"/>
    <property type="project" value="InterPro"/>
</dbReference>
<dbReference type="GO" id="GO:0004803">
    <property type="term" value="F:transposase activity"/>
    <property type="evidence" value="ECO:0007669"/>
    <property type="project" value="InterPro"/>
</dbReference>
<reference evidence="2 3" key="1">
    <citation type="journal article" date="2015" name="Nature">
        <title>rRNA introns, odd ribosomes, and small enigmatic genomes across a large radiation of phyla.</title>
        <authorList>
            <person name="Brown C.T."/>
            <person name="Hug L.A."/>
            <person name="Thomas B.C."/>
            <person name="Sharon I."/>
            <person name="Castelle C.J."/>
            <person name="Singh A."/>
            <person name="Wilkins M.J."/>
            <person name="Williams K.H."/>
            <person name="Banfield J.F."/>
        </authorList>
    </citation>
    <scope>NUCLEOTIDE SEQUENCE [LARGE SCALE GENOMIC DNA]</scope>
</reference>
<evidence type="ECO:0000313" key="3">
    <source>
        <dbReference type="Proteomes" id="UP000034894"/>
    </source>
</evidence>
<dbReference type="InterPro" id="IPR036515">
    <property type="entry name" value="Transposase_17_sf"/>
</dbReference>
<name>A0A0G1DFQ5_9BACT</name>
<comment type="caution">
    <text evidence="2">The sequence shown here is derived from an EMBL/GenBank/DDBJ whole genome shotgun (WGS) entry which is preliminary data.</text>
</comment>
<dbReference type="Proteomes" id="UP000034894">
    <property type="component" value="Unassembled WGS sequence"/>
</dbReference>
<protein>
    <recommendedName>
        <fullName evidence="1">Transposase IS200-like domain-containing protein</fullName>
    </recommendedName>
</protein>
<evidence type="ECO:0000259" key="1">
    <source>
        <dbReference type="SMART" id="SM01321"/>
    </source>
</evidence>
<sequence>MVNFRRVLLVSGEIYHIYNRGIERRTIFSNKREYQRALDTINYYRFSNLPVRLSHFFGMKNNRRKEIIDNFKETEVTIIAYCLMPNHFHLMLKQEKENGISKFIANICNSYSKYFNTKKTRSGPLFQGPFKAVRVETNEQLLHLSRYVHLNPVSSFLIKETELDDYEWSSLPEYIKFTDRKIVDPALVLNQFKNKEEYRLFVHNQIQYAQELEKVKHLTLEEV</sequence>
<dbReference type="STRING" id="1618443.UV73_C0010G0027"/>
<organism evidence="2 3">
    <name type="scientific">Candidatus Gottesmanbacteria bacterium GW2011_GWA2_43_14</name>
    <dbReference type="NCBI Taxonomy" id="1618443"/>
    <lineage>
        <taxon>Bacteria</taxon>
        <taxon>Candidatus Gottesmaniibacteriota</taxon>
    </lineage>
</organism>
<dbReference type="SUPFAM" id="SSF143422">
    <property type="entry name" value="Transposase IS200-like"/>
    <property type="match status" value="1"/>
</dbReference>
<proteinExistence type="predicted"/>
<feature type="domain" description="Transposase IS200-like" evidence="1">
    <location>
        <begin position="10"/>
        <end position="151"/>
    </location>
</feature>
<dbReference type="AlphaFoldDB" id="A0A0G1DFQ5"/>
<dbReference type="InterPro" id="IPR002686">
    <property type="entry name" value="Transposase_17"/>
</dbReference>
<gene>
    <name evidence="2" type="ORF">UV73_C0010G0027</name>
</gene>
<dbReference type="Pfam" id="PF01797">
    <property type="entry name" value="Y1_Tnp"/>
    <property type="match status" value="1"/>
</dbReference>
<dbReference type="EMBL" id="LCFP01000010">
    <property type="protein sequence ID" value="KKS96442.1"/>
    <property type="molecule type" value="Genomic_DNA"/>
</dbReference>